<dbReference type="GO" id="GO:0016787">
    <property type="term" value="F:hydrolase activity"/>
    <property type="evidence" value="ECO:0007669"/>
    <property type="project" value="UniProtKB-KW"/>
</dbReference>
<dbReference type="SMART" id="SM00014">
    <property type="entry name" value="acidPPc"/>
    <property type="match status" value="1"/>
</dbReference>
<keyword evidence="6 7" id="KW-0472">Membrane</keyword>
<keyword evidence="12" id="KW-1185">Reference proteome</keyword>
<evidence type="ECO:0000259" key="8">
    <source>
        <dbReference type="SMART" id="SM00014"/>
    </source>
</evidence>
<dbReference type="RefSeq" id="WP_106563633.1">
    <property type="nucleotide sequence ID" value="NZ_PYAU01000001.1"/>
</dbReference>
<evidence type="ECO:0000313" key="11">
    <source>
        <dbReference type="Proteomes" id="UP000241203"/>
    </source>
</evidence>
<feature type="transmembrane region" description="Helical" evidence="7">
    <location>
        <begin position="55"/>
        <end position="86"/>
    </location>
</feature>
<reference evidence="10 12" key="2">
    <citation type="submission" date="2018-12" db="EMBL/GenBank/DDBJ databases">
        <authorList>
            <person name="hu s."/>
            <person name="Xu Y."/>
            <person name="Xu B."/>
            <person name="Li F."/>
        </authorList>
    </citation>
    <scope>NUCLEOTIDE SEQUENCE [LARGE SCALE GENOMIC DNA]</scope>
    <source>
        <strain evidence="10 12">KSW2-17</strain>
    </source>
</reference>
<proteinExistence type="predicted"/>
<feature type="domain" description="Phosphatidic acid phosphatase type 2/haloperoxidase" evidence="8">
    <location>
        <begin position="92"/>
        <end position="196"/>
    </location>
</feature>
<evidence type="ECO:0000256" key="4">
    <source>
        <dbReference type="ARBA" id="ARBA00022801"/>
    </source>
</evidence>
<dbReference type="Proteomes" id="UP000268291">
    <property type="component" value="Unassembled WGS sequence"/>
</dbReference>
<sequence length="214" mass="22274">MAPRRRSTGILVGVGLALIAAAAVWGVLIAAGIVAEPNAFDSWWSTIATAMRSPATVTIALGLNLLGRGIVATLVVPAVLVLVLLVARRPGSAVTLVAALALTWGATRVLKSVVARDRPEDMLVESDFGSFPSGHASNAAAVATVFFLLIRSAWIRIVAVVYVLAMMWSRTLLGAHWATDVVAGVLVGTGVAIVVVTLAAPLVRREPLGRRSRG</sequence>
<keyword evidence="3 7" id="KW-0812">Transmembrane</keyword>
<evidence type="ECO:0000313" key="12">
    <source>
        <dbReference type="Proteomes" id="UP000268291"/>
    </source>
</evidence>
<dbReference type="InterPro" id="IPR000326">
    <property type="entry name" value="PAP2/HPO"/>
</dbReference>
<dbReference type="Pfam" id="PF01569">
    <property type="entry name" value="PAP2"/>
    <property type="match status" value="1"/>
</dbReference>
<comment type="caution">
    <text evidence="9">The sequence shown here is derived from an EMBL/GenBank/DDBJ whole genome shotgun (WGS) entry which is preliminary data.</text>
</comment>
<feature type="transmembrane region" description="Helical" evidence="7">
    <location>
        <begin position="12"/>
        <end position="35"/>
    </location>
</feature>
<dbReference type="EMBL" id="PYAU01000001">
    <property type="protein sequence ID" value="PSL38644.1"/>
    <property type="molecule type" value="Genomic_DNA"/>
</dbReference>
<dbReference type="GO" id="GO:0005886">
    <property type="term" value="C:plasma membrane"/>
    <property type="evidence" value="ECO:0007669"/>
    <property type="project" value="UniProtKB-SubCell"/>
</dbReference>
<dbReference type="Proteomes" id="UP000241203">
    <property type="component" value="Unassembled WGS sequence"/>
</dbReference>
<evidence type="ECO:0000313" key="9">
    <source>
        <dbReference type="EMBL" id="PSL38644.1"/>
    </source>
</evidence>
<gene>
    <name evidence="9" type="ORF">CLV49_2269</name>
    <name evidence="10" type="ORF">ELQ93_07885</name>
</gene>
<dbReference type="SUPFAM" id="SSF48317">
    <property type="entry name" value="Acid phosphatase/Vanadium-dependent haloperoxidase"/>
    <property type="match status" value="1"/>
</dbReference>
<accession>A0A2P8GXG4</accession>
<reference evidence="9 11" key="1">
    <citation type="submission" date="2018-03" db="EMBL/GenBank/DDBJ databases">
        <title>Genomic Encyclopedia of Archaeal and Bacterial Type Strains, Phase II (KMG-II): from individual species to whole genera.</title>
        <authorList>
            <person name="Goeker M."/>
        </authorList>
    </citation>
    <scope>NUCLEOTIDE SEQUENCE [LARGE SCALE GENOMIC DNA]</scope>
    <source>
        <strain evidence="9 11">DSM 21548</strain>
    </source>
</reference>
<dbReference type="OrthoDB" id="5289372at2"/>
<dbReference type="AlphaFoldDB" id="A0A2P8GXG4"/>
<keyword evidence="2" id="KW-1003">Cell membrane</keyword>
<protein>
    <submittedName>
        <fullName evidence="10">Phosphatase PAP2 family protein</fullName>
    </submittedName>
    <submittedName>
        <fullName evidence="9">Undecaprenyl-diphosphatase</fullName>
    </submittedName>
</protein>
<dbReference type="Gene3D" id="1.20.144.10">
    <property type="entry name" value="Phosphatidic acid phosphatase type 2/haloperoxidase"/>
    <property type="match status" value="1"/>
</dbReference>
<organism evidence="9 11">
    <name type="scientific">Labedella gwakjiensis</name>
    <dbReference type="NCBI Taxonomy" id="390269"/>
    <lineage>
        <taxon>Bacteria</taxon>
        <taxon>Bacillati</taxon>
        <taxon>Actinomycetota</taxon>
        <taxon>Actinomycetes</taxon>
        <taxon>Micrococcales</taxon>
        <taxon>Microbacteriaceae</taxon>
        <taxon>Labedella</taxon>
    </lineage>
</organism>
<keyword evidence="5 7" id="KW-1133">Transmembrane helix</keyword>
<dbReference type="PANTHER" id="PTHR14969">
    <property type="entry name" value="SPHINGOSINE-1-PHOSPHATE PHOSPHOHYDROLASE"/>
    <property type="match status" value="1"/>
</dbReference>
<evidence type="ECO:0000256" key="5">
    <source>
        <dbReference type="ARBA" id="ARBA00022989"/>
    </source>
</evidence>
<evidence type="ECO:0000313" key="10">
    <source>
        <dbReference type="EMBL" id="RUQ86858.1"/>
    </source>
</evidence>
<keyword evidence="4" id="KW-0378">Hydrolase</keyword>
<evidence type="ECO:0000256" key="6">
    <source>
        <dbReference type="ARBA" id="ARBA00023136"/>
    </source>
</evidence>
<dbReference type="PANTHER" id="PTHR14969:SF62">
    <property type="entry name" value="DECAPRENYLPHOSPHORYL-5-PHOSPHORIBOSE PHOSPHATASE RV3807C-RELATED"/>
    <property type="match status" value="1"/>
</dbReference>
<comment type="subcellular location">
    <subcellularLocation>
        <location evidence="1">Cell membrane</location>
        <topology evidence="1">Multi-pass membrane protein</topology>
    </subcellularLocation>
</comment>
<feature type="transmembrane region" description="Helical" evidence="7">
    <location>
        <begin position="181"/>
        <end position="203"/>
    </location>
</feature>
<dbReference type="InterPro" id="IPR036938">
    <property type="entry name" value="PAP2/HPO_sf"/>
</dbReference>
<name>A0A2P8GXG4_9MICO</name>
<dbReference type="EMBL" id="RZGY01000001">
    <property type="protein sequence ID" value="RUQ86858.1"/>
    <property type="molecule type" value="Genomic_DNA"/>
</dbReference>
<evidence type="ECO:0000256" key="1">
    <source>
        <dbReference type="ARBA" id="ARBA00004651"/>
    </source>
</evidence>
<evidence type="ECO:0000256" key="7">
    <source>
        <dbReference type="SAM" id="Phobius"/>
    </source>
</evidence>
<evidence type="ECO:0000256" key="2">
    <source>
        <dbReference type="ARBA" id="ARBA00022475"/>
    </source>
</evidence>
<evidence type="ECO:0000256" key="3">
    <source>
        <dbReference type="ARBA" id="ARBA00022692"/>
    </source>
</evidence>